<dbReference type="Proteomes" id="UP000066480">
    <property type="component" value="Chromosome"/>
</dbReference>
<protein>
    <recommendedName>
        <fullName evidence="2 5">peptidylprolyl isomerase</fullName>
        <ecNumber evidence="2 5">5.2.1.8</ecNumber>
    </recommendedName>
</protein>
<organism evidence="7 8">
    <name type="scientific">Luteipulveratus mongoliensis</name>
    <dbReference type="NCBI Taxonomy" id="571913"/>
    <lineage>
        <taxon>Bacteria</taxon>
        <taxon>Bacillati</taxon>
        <taxon>Actinomycetota</taxon>
        <taxon>Actinomycetes</taxon>
        <taxon>Micrococcales</taxon>
        <taxon>Dermacoccaceae</taxon>
        <taxon>Luteipulveratus</taxon>
    </lineage>
</organism>
<dbReference type="InterPro" id="IPR001179">
    <property type="entry name" value="PPIase_FKBP_dom"/>
</dbReference>
<evidence type="ECO:0000256" key="5">
    <source>
        <dbReference type="PROSITE-ProRule" id="PRU00277"/>
    </source>
</evidence>
<evidence type="ECO:0000256" key="3">
    <source>
        <dbReference type="ARBA" id="ARBA00023110"/>
    </source>
</evidence>
<comment type="catalytic activity">
    <reaction evidence="1 5">
        <text>[protein]-peptidylproline (omega=180) = [protein]-peptidylproline (omega=0)</text>
        <dbReference type="Rhea" id="RHEA:16237"/>
        <dbReference type="Rhea" id="RHEA-COMP:10747"/>
        <dbReference type="Rhea" id="RHEA-COMP:10748"/>
        <dbReference type="ChEBI" id="CHEBI:83833"/>
        <dbReference type="ChEBI" id="CHEBI:83834"/>
        <dbReference type="EC" id="5.2.1.8"/>
    </reaction>
</comment>
<evidence type="ECO:0000313" key="8">
    <source>
        <dbReference type="Proteomes" id="UP000066480"/>
    </source>
</evidence>
<dbReference type="OrthoDB" id="25996at2"/>
<name>A0A0K1JK86_9MICO</name>
<evidence type="ECO:0000313" key="7">
    <source>
        <dbReference type="EMBL" id="AKU16990.1"/>
    </source>
</evidence>
<keyword evidence="8" id="KW-1185">Reference proteome</keyword>
<dbReference type="PATRIC" id="fig|571913.6.peg.3223"/>
<dbReference type="AlphaFoldDB" id="A0A0K1JK86"/>
<dbReference type="STRING" id="571913.VV02_15880"/>
<dbReference type="GO" id="GO:0003755">
    <property type="term" value="F:peptidyl-prolyl cis-trans isomerase activity"/>
    <property type="evidence" value="ECO:0007669"/>
    <property type="project" value="UniProtKB-KW"/>
</dbReference>
<evidence type="ECO:0000259" key="6">
    <source>
        <dbReference type="PROSITE" id="PS50059"/>
    </source>
</evidence>
<dbReference type="EC" id="5.2.1.8" evidence="2 5"/>
<dbReference type="EMBL" id="CP011112">
    <property type="protein sequence ID" value="AKU16990.1"/>
    <property type="molecule type" value="Genomic_DNA"/>
</dbReference>
<dbReference type="InterPro" id="IPR046357">
    <property type="entry name" value="PPIase_dom_sf"/>
</dbReference>
<dbReference type="PANTHER" id="PTHR45779">
    <property type="entry name" value="PEPTIDYLPROLYL ISOMERASE"/>
    <property type="match status" value="1"/>
</dbReference>
<dbReference type="PROSITE" id="PS50059">
    <property type="entry name" value="FKBP_PPIASE"/>
    <property type="match status" value="2"/>
</dbReference>
<reference evidence="7 8" key="1">
    <citation type="submission" date="2015-03" db="EMBL/GenBank/DDBJ databases">
        <title>Luteipulveratus halotolerans sp. nov., a novel actinobacterium (Dermacoccaceae) from Sarawak, Malaysia.</title>
        <authorList>
            <person name="Juboi H."/>
            <person name="Basik A."/>
            <person name="Shamsul S.S."/>
            <person name="Arnold P."/>
            <person name="Schmitt E.K."/>
            <person name="Sanglier J.-J."/>
            <person name="Yeo T."/>
        </authorList>
    </citation>
    <scope>NUCLEOTIDE SEQUENCE [LARGE SCALE GENOMIC DNA]</scope>
    <source>
        <strain evidence="7 8">MN07-A0370</strain>
    </source>
</reference>
<dbReference type="PANTHER" id="PTHR45779:SF7">
    <property type="entry name" value="PEPTIDYLPROLYL ISOMERASE"/>
    <property type="match status" value="1"/>
</dbReference>
<dbReference type="SUPFAM" id="SSF54534">
    <property type="entry name" value="FKBP-like"/>
    <property type="match status" value="2"/>
</dbReference>
<dbReference type="InterPro" id="IPR044609">
    <property type="entry name" value="FKBP2/11"/>
</dbReference>
<evidence type="ECO:0000256" key="1">
    <source>
        <dbReference type="ARBA" id="ARBA00000971"/>
    </source>
</evidence>
<evidence type="ECO:0000256" key="4">
    <source>
        <dbReference type="ARBA" id="ARBA00023235"/>
    </source>
</evidence>
<dbReference type="Pfam" id="PF00254">
    <property type="entry name" value="FKBP_C"/>
    <property type="match status" value="2"/>
</dbReference>
<dbReference type="KEGG" id="lmoi:VV02_15880"/>
<keyword evidence="4 5" id="KW-0413">Isomerase</keyword>
<dbReference type="Gene3D" id="3.10.50.40">
    <property type="match status" value="2"/>
</dbReference>
<proteinExistence type="predicted"/>
<gene>
    <name evidence="7" type="ORF">VV02_15880</name>
</gene>
<keyword evidence="3 5" id="KW-0697">Rotamase</keyword>
<evidence type="ECO:0000256" key="2">
    <source>
        <dbReference type="ARBA" id="ARBA00013194"/>
    </source>
</evidence>
<feature type="domain" description="PPIase FKBP-type" evidence="6">
    <location>
        <begin position="260"/>
        <end position="353"/>
    </location>
</feature>
<accession>A0A0K1JK86</accession>
<sequence length="353" mass="36299">MVCCPVVPDLKGSPVRSTRVRLLAAGILPLALLTACGDDSKDAKSSSKSSSASPASPLTVAPDKVAPISDVSVSTPKPNAPAVKVAKAPFQVNKTTTKVLKPGSGKKTTAKDIAYVSYVAVNGTTGKTIETTFGKPSAAFNLGDKKTFPGLTQALKGQQVGSEIVVAVPPAEGFGPQGNPQMKITAKDTMIFYLKVNDATELLSEVKGTQAKTDPGMPEVSVPAGPVKQAKITVAKGSKPPTTLKSQVLIKGTGPKVIAGQQLLSNYTGQVWGGAVFDAAAKQGQPVPFQIGAGQVIAGWDKTLVGQTVGSRVLIVVPPAEGYGKTGKKNQDGSWAIKPTDTMVFVVDILAAI</sequence>
<feature type="domain" description="PPIase FKBP-type" evidence="6">
    <location>
        <begin position="111"/>
        <end position="200"/>
    </location>
</feature>